<feature type="domain" description="PilZ" evidence="1">
    <location>
        <begin position="20"/>
        <end position="98"/>
    </location>
</feature>
<evidence type="ECO:0000313" key="3">
    <source>
        <dbReference type="Proteomes" id="UP000555448"/>
    </source>
</evidence>
<evidence type="ECO:0000313" key="2">
    <source>
        <dbReference type="EMBL" id="MBB4860733.1"/>
    </source>
</evidence>
<organism evidence="2 3">
    <name type="scientific">Novosphingobium chloroacetimidivorans</name>
    <dbReference type="NCBI Taxonomy" id="1428314"/>
    <lineage>
        <taxon>Bacteria</taxon>
        <taxon>Pseudomonadati</taxon>
        <taxon>Pseudomonadota</taxon>
        <taxon>Alphaproteobacteria</taxon>
        <taxon>Sphingomonadales</taxon>
        <taxon>Sphingomonadaceae</taxon>
        <taxon>Novosphingobium</taxon>
    </lineage>
</organism>
<dbReference type="InterPro" id="IPR009875">
    <property type="entry name" value="PilZ_domain"/>
</dbReference>
<dbReference type="SUPFAM" id="SSF141371">
    <property type="entry name" value="PilZ domain-like"/>
    <property type="match status" value="1"/>
</dbReference>
<dbReference type="EMBL" id="JACHLR010000029">
    <property type="protein sequence ID" value="MBB4860733.1"/>
    <property type="molecule type" value="Genomic_DNA"/>
</dbReference>
<dbReference type="RefSeq" id="WP_312857135.1">
    <property type="nucleotide sequence ID" value="NZ_JACHLR010000029.1"/>
</dbReference>
<reference evidence="2 3" key="1">
    <citation type="submission" date="2020-08" db="EMBL/GenBank/DDBJ databases">
        <title>Functional genomics of gut bacteria from endangered species of beetles.</title>
        <authorList>
            <person name="Carlos-Shanley C."/>
        </authorList>
    </citation>
    <scope>NUCLEOTIDE SEQUENCE [LARGE SCALE GENOMIC DNA]</scope>
    <source>
        <strain evidence="2 3">S00245</strain>
    </source>
</reference>
<evidence type="ECO:0000259" key="1">
    <source>
        <dbReference type="Pfam" id="PF07238"/>
    </source>
</evidence>
<dbReference type="Pfam" id="PF07238">
    <property type="entry name" value="PilZ"/>
    <property type="match status" value="1"/>
</dbReference>
<dbReference type="AlphaFoldDB" id="A0A7W7KET1"/>
<dbReference type="GO" id="GO:0035438">
    <property type="term" value="F:cyclic-di-GMP binding"/>
    <property type="evidence" value="ECO:0007669"/>
    <property type="project" value="InterPro"/>
</dbReference>
<gene>
    <name evidence="2" type="ORF">HNO88_004078</name>
</gene>
<accession>A0A7W7KET1</accession>
<proteinExistence type="predicted"/>
<keyword evidence="3" id="KW-1185">Reference proteome</keyword>
<sequence length="115" mass="12191">MADMMKAAQGDAYADATQEDRSAARTKCTLPATLRPIGGKTLQTVVRDLSPFGFSATAISPIAKGTTCWLTIPGLEPVAAKAVWWERGLVGCEFVRLLKPSDLENAIPATRLGSA</sequence>
<dbReference type="Proteomes" id="UP000555448">
    <property type="component" value="Unassembled WGS sequence"/>
</dbReference>
<comment type="caution">
    <text evidence="2">The sequence shown here is derived from an EMBL/GenBank/DDBJ whole genome shotgun (WGS) entry which is preliminary data.</text>
</comment>
<protein>
    <recommendedName>
        <fullName evidence="1">PilZ domain-containing protein</fullName>
    </recommendedName>
</protein>
<name>A0A7W7KET1_9SPHN</name>